<evidence type="ECO:0000313" key="2">
    <source>
        <dbReference type="EMBL" id="GFQ96497.1"/>
    </source>
</evidence>
<gene>
    <name evidence="2" type="ORF">TNCT_471761</name>
</gene>
<name>A0A8X6IL13_TRICU</name>
<reference evidence="2" key="1">
    <citation type="submission" date="2020-07" db="EMBL/GenBank/DDBJ databases">
        <title>Multicomponent nature underlies the extraordinary mechanical properties of spider dragline silk.</title>
        <authorList>
            <person name="Kono N."/>
            <person name="Nakamura H."/>
            <person name="Mori M."/>
            <person name="Yoshida Y."/>
            <person name="Ohtoshi R."/>
            <person name="Malay A.D."/>
            <person name="Moran D.A.P."/>
            <person name="Tomita M."/>
            <person name="Numata K."/>
            <person name="Arakawa K."/>
        </authorList>
    </citation>
    <scope>NUCLEOTIDE SEQUENCE</scope>
</reference>
<dbReference type="EMBL" id="BMAO01024608">
    <property type="protein sequence ID" value="GFQ96497.1"/>
    <property type="molecule type" value="Genomic_DNA"/>
</dbReference>
<evidence type="ECO:0000256" key="1">
    <source>
        <dbReference type="SAM" id="MobiDB-lite"/>
    </source>
</evidence>
<comment type="caution">
    <text evidence="2">The sequence shown here is derived from an EMBL/GenBank/DDBJ whole genome shotgun (WGS) entry which is preliminary data.</text>
</comment>
<feature type="region of interest" description="Disordered" evidence="1">
    <location>
        <begin position="19"/>
        <end position="41"/>
    </location>
</feature>
<dbReference type="Proteomes" id="UP000887116">
    <property type="component" value="Unassembled WGS sequence"/>
</dbReference>
<evidence type="ECO:0000313" key="3">
    <source>
        <dbReference type="Proteomes" id="UP000887116"/>
    </source>
</evidence>
<feature type="region of interest" description="Disordered" evidence="1">
    <location>
        <begin position="162"/>
        <end position="225"/>
    </location>
</feature>
<sequence length="225" mass="25897">MSIDASRRVLPRYPIRRRSDSLRGLPGPKKKILRAPEGNAKRSYGPISSIDPSKCAYSRALSFKIKFESLALSVRELFENVAFRTRDFEIFCEISKFANKKKSFQFFSTKGTSVDARRPGLSSDTRFTKLDPFFRELFENVAFRTRDFEIFATFRKTSSARKTRTERVAGSNLRRRVGPVERNPKIRDSGSWPRIRARYEVGPENAPGPPDRERASRDAREIHLG</sequence>
<feature type="compositionally biased region" description="Basic and acidic residues" evidence="1">
    <location>
        <begin position="210"/>
        <end position="225"/>
    </location>
</feature>
<proteinExistence type="predicted"/>
<accession>A0A8X6IL13</accession>
<keyword evidence="3" id="KW-1185">Reference proteome</keyword>
<organism evidence="2 3">
    <name type="scientific">Trichonephila clavata</name>
    <name type="common">Joro spider</name>
    <name type="synonym">Nephila clavata</name>
    <dbReference type="NCBI Taxonomy" id="2740835"/>
    <lineage>
        <taxon>Eukaryota</taxon>
        <taxon>Metazoa</taxon>
        <taxon>Ecdysozoa</taxon>
        <taxon>Arthropoda</taxon>
        <taxon>Chelicerata</taxon>
        <taxon>Arachnida</taxon>
        <taxon>Araneae</taxon>
        <taxon>Araneomorphae</taxon>
        <taxon>Entelegynae</taxon>
        <taxon>Araneoidea</taxon>
        <taxon>Nephilidae</taxon>
        <taxon>Trichonephila</taxon>
    </lineage>
</organism>
<feature type="compositionally biased region" description="Basic and acidic residues" evidence="1">
    <location>
        <begin position="178"/>
        <end position="188"/>
    </location>
</feature>
<dbReference type="AlphaFoldDB" id="A0A8X6IL13"/>
<protein>
    <submittedName>
        <fullName evidence="2">Uncharacterized protein</fullName>
    </submittedName>
</protein>